<dbReference type="InterPro" id="IPR006145">
    <property type="entry name" value="PsdUridine_synth_RsuA/RluA"/>
</dbReference>
<dbReference type="GO" id="GO:0009982">
    <property type="term" value="F:pseudouridine synthase activity"/>
    <property type="evidence" value="ECO:0007669"/>
    <property type="project" value="InterPro"/>
</dbReference>
<dbReference type="CDD" id="cd00165">
    <property type="entry name" value="S4"/>
    <property type="match status" value="1"/>
</dbReference>
<dbReference type="PROSITE" id="PS50889">
    <property type="entry name" value="S4"/>
    <property type="match status" value="1"/>
</dbReference>
<keyword evidence="3" id="KW-0694">RNA-binding</keyword>
<dbReference type="CDD" id="cd02869">
    <property type="entry name" value="PseudoU_synth_RluA_like"/>
    <property type="match status" value="1"/>
</dbReference>
<dbReference type="eggNOG" id="COG0564">
    <property type="taxonomic scope" value="Bacteria"/>
</dbReference>
<dbReference type="AlphaFoldDB" id="A6GAA8"/>
<evidence type="ECO:0000256" key="3">
    <source>
        <dbReference type="PROSITE-ProRule" id="PRU00182"/>
    </source>
</evidence>
<dbReference type="STRING" id="391625.PPSIR1_26713"/>
<comment type="similarity">
    <text evidence="1 4">Belongs to the pseudouridine synthase RluA family.</text>
</comment>
<evidence type="ECO:0000256" key="4">
    <source>
        <dbReference type="RuleBase" id="RU362028"/>
    </source>
</evidence>
<dbReference type="SUPFAM" id="SSF55120">
    <property type="entry name" value="Pseudouridine synthase"/>
    <property type="match status" value="1"/>
</dbReference>
<dbReference type="EMBL" id="ABCS01000050">
    <property type="protein sequence ID" value="EDM77210.1"/>
    <property type="molecule type" value="Genomic_DNA"/>
</dbReference>
<keyword evidence="7" id="KW-1185">Reference proteome</keyword>
<protein>
    <recommendedName>
        <fullName evidence="4">Pseudouridine synthase</fullName>
        <ecNumber evidence="4">5.4.99.-</ecNumber>
    </recommendedName>
</protein>
<dbReference type="Gene3D" id="3.30.2350.10">
    <property type="entry name" value="Pseudouridine synthase"/>
    <property type="match status" value="1"/>
</dbReference>
<name>A6GAA8_9BACT</name>
<comment type="caution">
    <text evidence="6">The sequence shown here is derived from an EMBL/GenBank/DDBJ whole genome shotgun (WGS) entry which is preliminary data.</text>
</comment>
<dbReference type="Proteomes" id="UP000005801">
    <property type="component" value="Unassembled WGS sequence"/>
</dbReference>
<evidence type="ECO:0000256" key="1">
    <source>
        <dbReference type="ARBA" id="ARBA00010876"/>
    </source>
</evidence>
<feature type="active site" evidence="2">
    <location>
        <position position="141"/>
    </location>
</feature>
<evidence type="ECO:0000313" key="7">
    <source>
        <dbReference type="Proteomes" id="UP000005801"/>
    </source>
</evidence>
<gene>
    <name evidence="6" type="ORF">PPSIR1_26713</name>
</gene>
<dbReference type="SUPFAM" id="SSF55174">
    <property type="entry name" value="Alpha-L RNA-binding motif"/>
    <property type="match status" value="1"/>
</dbReference>
<accession>A6GAA8</accession>
<evidence type="ECO:0000256" key="2">
    <source>
        <dbReference type="PIRSR" id="PIRSR606225-1"/>
    </source>
</evidence>
<dbReference type="InterPro" id="IPR020103">
    <property type="entry name" value="PsdUridine_synth_cat_dom_sf"/>
</dbReference>
<evidence type="ECO:0000313" key="6">
    <source>
        <dbReference type="EMBL" id="EDM77210.1"/>
    </source>
</evidence>
<sequence length="311" mass="34368">MNSMSMASAPKRFRIIPTEQGSTLRNVLMRRVKLDRKQAAAVIQAGGVYVNRLRVRLPQVLVAHGERITVYLEALDAKPLDPERVRFVHRGEDFVVLDKPAGVPVSAVRETCVGSLSEALIHQLESEGLERPYVGVVHRLDQGASGLVLFTIRDVANKSLHKQFRDHEIRRGYRVRVTGEPPAQLRCDAPLIKLRSGGVKVGSPGDGRSKPATTHFRHVARVDGEAGPEHLLDVEIETGRTHQIRAHAAHLGFPIVGDRRYGADGEGEAGSDHSRLCLHARSLEFEHPLTGAPQSFTCELPDWAQEPAVYR</sequence>
<organism evidence="6 7">
    <name type="scientific">Plesiocystis pacifica SIR-1</name>
    <dbReference type="NCBI Taxonomy" id="391625"/>
    <lineage>
        <taxon>Bacteria</taxon>
        <taxon>Pseudomonadati</taxon>
        <taxon>Myxococcota</taxon>
        <taxon>Polyangia</taxon>
        <taxon>Nannocystales</taxon>
        <taxon>Nannocystaceae</taxon>
        <taxon>Plesiocystis</taxon>
    </lineage>
</organism>
<reference evidence="6 7" key="1">
    <citation type="submission" date="2007-06" db="EMBL/GenBank/DDBJ databases">
        <authorList>
            <person name="Shimkets L."/>
            <person name="Ferriera S."/>
            <person name="Johnson J."/>
            <person name="Kravitz S."/>
            <person name="Beeson K."/>
            <person name="Sutton G."/>
            <person name="Rogers Y.-H."/>
            <person name="Friedman R."/>
            <person name="Frazier M."/>
            <person name="Venter J.C."/>
        </authorList>
    </citation>
    <scope>NUCLEOTIDE SEQUENCE [LARGE SCALE GENOMIC DNA]</scope>
    <source>
        <strain evidence="6 7">SIR-1</strain>
    </source>
</reference>
<feature type="domain" description="Pseudouridine synthase RsuA/RluA-like" evidence="5">
    <location>
        <begin position="93"/>
        <end position="250"/>
    </location>
</feature>
<keyword evidence="4" id="KW-0413">Isomerase</keyword>
<proteinExistence type="inferred from homology"/>
<evidence type="ECO:0000259" key="5">
    <source>
        <dbReference type="Pfam" id="PF00849"/>
    </source>
</evidence>
<dbReference type="InterPro" id="IPR006225">
    <property type="entry name" value="PsdUridine_synth_RluC/D"/>
</dbReference>
<dbReference type="GO" id="GO:0000455">
    <property type="term" value="P:enzyme-directed rRNA pseudouridine synthesis"/>
    <property type="evidence" value="ECO:0007669"/>
    <property type="project" value="TreeGrafter"/>
</dbReference>
<dbReference type="PANTHER" id="PTHR21600">
    <property type="entry name" value="MITOCHONDRIAL RNA PSEUDOURIDINE SYNTHASE"/>
    <property type="match status" value="1"/>
</dbReference>
<comment type="catalytic activity">
    <reaction evidence="4">
        <text>a uridine in RNA = a pseudouridine in RNA</text>
        <dbReference type="Rhea" id="RHEA:48348"/>
        <dbReference type="Rhea" id="RHEA-COMP:12068"/>
        <dbReference type="Rhea" id="RHEA-COMP:12069"/>
        <dbReference type="ChEBI" id="CHEBI:65314"/>
        <dbReference type="ChEBI" id="CHEBI:65315"/>
    </reaction>
</comment>
<dbReference type="NCBIfam" id="TIGR00005">
    <property type="entry name" value="rluA_subfam"/>
    <property type="match status" value="1"/>
</dbReference>
<dbReference type="EC" id="5.4.99.-" evidence="4"/>
<dbReference type="GO" id="GO:0140098">
    <property type="term" value="F:catalytic activity, acting on RNA"/>
    <property type="evidence" value="ECO:0007669"/>
    <property type="project" value="UniProtKB-ARBA"/>
</dbReference>
<dbReference type="Pfam" id="PF00849">
    <property type="entry name" value="PseudoU_synth_2"/>
    <property type="match status" value="1"/>
</dbReference>
<dbReference type="InterPro" id="IPR050188">
    <property type="entry name" value="RluA_PseudoU_synthase"/>
</dbReference>
<dbReference type="PANTHER" id="PTHR21600:SF87">
    <property type="entry name" value="RNA PSEUDOURIDYLATE SYNTHASE DOMAIN-CONTAINING PROTEIN 1"/>
    <property type="match status" value="1"/>
</dbReference>
<dbReference type="GO" id="GO:0003723">
    <property type="term" value="F:RNA binding"/>
    <property type="evidence" value="ECO:0007669"/>
    <property type="project" value="UniProtKB-KW"/>
</dbReference>
<comment type="function">
    <text evidence="4">Responsible for synthesis of pseudouridine from uracil.</text>
</comment>